<dbReference type="HOGENOM" id="CLU_2147348_0_0_1"/>
<reference evidence="1 2" key="1">
    <citation type="submission" date="2014-04" db="EMBL/GenBank/DDBJ databases">
        <authorList>
            <consortium name="DOE Joint Genome Institute"/>
            <person name="Kuo A."/>
            <person name="Kohler A."/>
            <person name="Nagy L.G."/>
            <person name="Floudas D."/>
            <person name="Copeland A."/>
            <person name="Barry K.W."/>
            <person name="Cichocki N."/>
            <person name="Veneault-Fourrey C."/>
            <person name="LaButti K."/>
            <person name="Lindquist E.A."/>
            <person name="Lipzen A."/>
            <person name="Lundell T."/>
            <person name="Morin E."/>
            <person name="Murat C."/>
            <person name="Sun H."/>
            <person name="Tunlid A."/>
            <person name="Henrissat B."/>
            <person name="Grigoriev I.V."/>
            <person name="Hibbett D.S."/>
            <person name="Martin F."/>
            <person name="Nordberg H.P."/>
            <person name="Cantor M.N."/>
            <person name="Hua S.X."/>
        </authorList>
    </citation>
    <scope>NUCLEOTIDE SEQUENCE [LARGE SCALE GENOMIC DNA]</scope>
    <source>
        <strain evidence="1 2">Foug A</strain>
    </source>
</reference>
<evidence type="ECO:0000313" key="2">
    <source>
        <dbReference type="Proteomes" id="UP000053989"/>
    </source>
</evidence>
<sequence>MSENVDEVEKAGERADTMINRGTAGLNLKIAANAVRSAQEPQGICLSTITVHSLHSRKHFPIQKGRGSSDDDGAGMIQTLFCHSKRNVQDGAKSSILNISRNRSPIGWLITT</sequence>
<protein>
    <submittedName>
        <fullName evidence="1">Uncharacterized protein</fullName>
    </submittedName>
</protein>
<reference evidence="2" key="2">
    <citation type="submission" date="2015-01" db="EMBL/GenBank/DDBJ databases">
        <title>Evolutionary Origins and Diversification of the Mycorrhizal Mutualists.</title>
        <authorList>
            <consortium name="DOE Joint Genome Institute"/>
            <consortium name="Mycorrhizal Genomics Consortium"/>
            <person name="Kohler A."/>
            <person name="Kuo A."/>
            <person name="Nagy L.G."/>
            <person name="Floudas D."/>
            <person name="Copeland A."/>
            <person name="Barry K.W."/>
            <person name="Cichocki N."/>
            <person name="Veneault-Fourrey C."/>
            <person name="LaButti K."/>
            <person name="Lindquist E.A."/>
            <person name="Lipzen A."/>
            <person name="Lundell T."/>
            <person name="Morin E."/>
            <person name="Murat C."/>
            <person name="Riley R."/>
            <person name="Ohm R."/>
            <person name="Sun H."/>
            <person name="Tunlid A."/>
            <person name="Henrissat B."/>
            <person name="Grigoriev I.V."/>
            <person name="Hibbett D.S."/>
            <person name="Martin F."/>
        </authorList>
    </citation>
    <scope>NUCLEOTIDE SEQUENCE [LARGE SCALE GENOMIC DNA]</scope>
    <source>
        <strain evidence="2">Foug A</strain>
    </source>
</reference>
<organism evidence="1 2">
    <name type="scientific">Scleroderma citrinum Foug A</name>
    <dbReference type="NCBI Taxonomy" id="1036808"/>
    <lineage>
        <taxon>Eukaryota</taxon>
        <taxon>Fungi</taxon>
        <taxon>Dikarya</taxon>
        <taxon>Basidiomycota</taxon>
        <taxon>Agaricomycotina</taxon>
        <taxon>Agaricomycetes</taxon>
        <taxon>Agaricomycetidae</taxon>
        <taxon>Boletales</taxon>
        <taxon>Sclerodermatineae</taxon>
        <taxon>Sclerodermataceae</taxon>
        <taxon>Scleroderma</taxon>
    </lineage>
</organism>
<gene>
    <name evidence="1" type="ORF">SCLCIDRAFT_479758</name>
</gene>
<keyword evidence="2" id="KW-1185">Reference proteome</keyword>
<accession>A0A0C2YTD9</accession>
<dbReference type="InParanoid" id="A0A0C2YTD9"/>
<name>A0A0C2YTD9_9AGAM</name>
<dbReference type="EMBL" id="KN822195">
    <property type="protein sequence ID" value="KIM52938.1"/>
    <property type="molecule type" value="Genomic_DNA"/>
</dbReference>
<evidence type="ECO:0000313" key="1">
    <source>
        <dbReference type="EMBL" id="KIM52938.1"/>
    </source>
</evidence>
<dbReference type="Proteomes" id="UP000053989">
    <property type="component" value="Unassembled WGS sequence"/>
</dbReference>
<proteinExistence type="predicted"/>
<dbReference type="AlphaFoldDB" id="A0A0C2YTD9"/>